<evidence type="ECO:0000313" key="1">
    <source>
        <dbReference type="EMBL" id="MFC3983011.1"/>
    </source>
</evidence>
<evidence type="ECO:0000313" key="2">
    <source>
        <dbReference type="Proteomes" id="UP001595698"/>
    </source>
</evidence>
<sequence length="68" mass="7689">MTAGRRPPLVEVFPDLFVDIITLLCAADEDGPLADMVGDLLFLRHVHLSYRHPRGRARFLDPMWTAVS</sequence>
<comment type="caution">
    <text evidence="1">The sequence shown here is derived from an EMBL/GenBank/DDBJ whole genome shotgun (WGS) entry which is preliminary data.</text>
</comment>
<keyword evidence="2" id="KW-1185">Reference proteome</keyword>
<protein>
    <submittedName>
        <fullName evidence="1">Uncharacterized protein</fullName>
    </submittedName>
</protein>
<name>A0ABV8F3C3_9ACTN</name>
<dbReference type="EMBL" id="JBHSBC010000022">
    <property type="protein sequence ID" value="MFC3983011.1"/>
    <property type="molecule type" value="Genomic_DNA"/>
</dbReference>
<organism evidence="1 2">
    <name type="scientific">Streptosporangium jomthongense</name>
    <dbReference type="NCBI Taxonomy" id="1193683"/>
    <lineage>
        <taxon>Bacteria</taxon>
        <taxon>Bacillati</taxon>
        <taxon>Actinomycetota</taxon>
        <taxon>Actinomycetes</taxon>
        <taxon>Streptosporangiales</taxon>
        <taxon>Streptosporangiaceae</taxon>
        <taxon>Streptosporangium</taxon>
    </lineage>
</organism>
<dbReference type="Proteomes" id="UP001595698">
    <property type="component" value="Unassembled WGS sequence"/>
</dbReference>
<accession>A0ABV8F3C3</accession>
<dbReference type="RefSeq" id="WP_386191812.1">
    <property type="nucleotide sequence ID" value="NZ_JBHSBC010000022.1"/>
</dbReference>
<gene>
    <name evidence="1" type="ORF">ACFOYY_22965</name>
</gene>
<proteinExistence type="predicted"/>
<reference evidence="2" key="1">
    <citation type="journal article" date="2019" name="Int. J. Syst. Evol. Microbiol.">
        <title>The Global Catalogue of Microorganisms (GCM) 10K type strain sequencing project: providing services to taxonomists for standard genome sequencing and annotation.</title>
        <authorList>
            <consortium name="The Broad Institute Genomics Platform"/>
            <consortium name="The Broad Institute Genome Sequencing Center for Infectious Disease"/>
            <person name="Wu L."/>
            <person name="Ma J."/>
        </authorList>
    </citation>
    <scope>NUCLEOTIDE SEQUENCE [LARGE SCALE GENOMIC DNA]</scope>
    <source>
        <strain evidence="2">TBRC 7912</strain>
    </source>
</reference>